<protein>
    <submittedName>
        <fullName evidence="10">Hydrogenase 4 subunit B</fullName>
    </submittedName>
</protein>
<feature type="domain" description="NADH:quinone oxidoreductase/Mrp antiporter transmembrane" evidence="9">
    <location>
        <begin position="129"/>
        <end position="411"/>
    </location>
</feature>
<feature type="transmembrane region" description="Helical" evidence="8">
    <location>
        <begin position="327"/>
        <end position="347"/>
    </location>
</feature>
<keyword evidence="3 7" id="KW-0812">Transmembrane</keyword>
<evidence type="ECO:0000256" key="1">
    <source>
        <dbReference type="ARBA" id="ARBA00004651"/>
    </source>
</evidence>
<evidence type="ECO:0000256" key="6">
    <source>
        <dbReference type="ARBA" id="ARBA00023136"/>
    </source>
</evidence>
<keyword evidence="2" id="KW-1003">Cell membrane</keyword>
<dbReference type="NCBIfam" id="NF005086">
    <property type="entry name" value="PRK06521.1"/>
    <property type="match status" value="1"/>
</dbReference>
<dbReference type="PANTHER" id="PTHR42682:SF3">
    <property type="entry name" value="FORMATE HYDROGENLYASE SUBUNIT 3-RELATED"/>
    <property type="match status" value="1"/>
</dbReference>
<evidence type="ECO:0000256" key="2">
    <source>
        <dbReference type="ARBA" id="ARBA00022475"/>
    </source>
</evidence>
<dbReference type="Pfam" id="PF00361">
    <property type="entry name" value="Proton_antipo_M"/>
    <property type="match status" value="1"/>
</dbReference>
<dbReference type="GO" id="GO:0042773">
    <property type="term" value="P:ATP synthesis coupled electron transport"/>
    <property type="evidence" value="ECO:0007669"/>
    <property type="project" value="InterPro"/>
</dbReference>
<evidence type="ECO:0000256" key="8">
    <source>
        <dbReference type="SAM" id="Phobius"/>
    </source>
</evidence>
<accession>A0AAW9DWJ3</accession>
<sequence length="674" mass="71255">MTPIILVCAMAFLLLGALGAVLGRRPSGHVVVYGGSLAVAGVALLASLTQLCFGIAPVPRVLLPIGLPGLGMHFTMDDLASLFLIITNLGAAAASLFALGYGRHEHEPWRILPFYPVFLAAMNLVVIAADAYGFLLCWELMSVASWGLVMAHHTDAAIRRAGTIYLLMASAGTLALLLCFGLLAGAHGHYAFAAMRNAHRSSWIGALVIILALIGAGSKAGLVPMHVWLPHAHPAAPSHVSALMSGVMTKVAIYAFIRIVFDLVGPAAWWWGLVVLLVGGMTAVLGVLYALMEDDIKTILAYSTIENVGLIFVGLGLALAFKADGMMIAAALALTAALFHALNHMLFKSTLFFGAGAIQHATGTRDLAQLGGLIHRMKISTVPMLIAAMAIAALPPLNGFASEWLLLQAILLSPALPQFGLKLAVPAIGALVALSTAFASACFVRFYGIAYLGRARSPEAATAHETDRFSRGAMIGLAGLCLAAGVLPGLVIDVLAPVTHALLGARLPAQAGLAWLAVVPVASSQSSYDPLLIAVFIAISGGLTALTLYRFGSRVTRRAPAWACGYQERDPAALRGTGQYSPSGFAQPIRRVFATLMFRAHDDVVLPPPGDIGPARLTHHWTDPVWAALYTPLVSTIGLIAERMNRLQFLSIRKYLGFVFVALVVLLMWTALWT</sequence>
<feature type="transmembrane region" description="Helical" evidence="8">
    <location>
        <begin position="267"/>
        <end position="292"/>
    </location>
</feature>
<evidence type="ECO:0000256" key="7">
    <source>
        <dbReference type="RuleBase" id="RU000320"/>
    </source>
</evidence>
<feature type="transmembrane region" description="Helical" evidence="8">
    <location>
        <begin position="162"/>
        <end position="183"/>
    </location>
</feature>
<dbReference type="RefSeq" id="WP_319615484.1">
    <property type="nucleotide sequence ID" value="NZ_JAWXYB010000018.1"/>
</dbReference>
<keyword evidence="6 8" id="KW-0472">Membrane</keyword>
<feature type="transmembrane region" description="Helical" evidence="8">
    <location>
        <begin position="427"/>
        <end position="452"/>
    </location>
</feature>
<dbReference type="Proteomes" id="UP001279553">
    <property type="component" value="Unassembled WGS sequence"/>
</dbReference>
<feature type="transmembrane region" description="Helical" evidence="8">
    <location>
        <begin position="114"/>
        <end position="141"/>
    </location>
</feature>
<gene>
    <name evidence="10" type="primary">hyfB</name>
    <name evidence="10" type="ORF">SIL87_17895</name>
</gene>
<reference evidence="10 11" key="1">
    <citation type="submission" date="2023-11" db="EMBL/GenBank/DDBJ databases">
        <title>MicrobeMod: A computational toolkit for identifying prokaryotic methylation and restriction-modification with nanopore sequencing.</title>
        <authorList>
            <person name="Crits-Christoph A."/>
            <person name="Kang S.C."/>
            <person name="Lee H."/>
            <person name="Ostrov N."/>
        </authorList>
    </citation>
    <scope>NUCLEOTIDE SEQUENCE [LARGE SCALE GENOMIC DNA]</scope>
    <source>
        <strain evidence="10 11">DSMZ 700</strain>
    </source>
</reference>
<feature type="transmembrane region" description="Helical" evidence="8">
    <location>
        <begin position="655"/>
        <end position="673"/>
    </location>
</feature>
<dbReference type="GO" id="GO:0008137">
    <property type="term" value="F:NADH dehydrogenase (ubiquinone) activity"/>
    <property type="evidence" value="ECO:0007669"/>
    <property type="project" value="InterPro"/>
</dbReference>
<comment type="caution">
    <text evidence="10">The sequence shown here is derived from an EMBL/GenBank/DDBJ whole genome shotgun (WGS) entry which is preliminary data.</text>
</comment>
<feature type="transmembrane region" description="Helical" evidence="8">
    <location>
        <begin position="531"/>
        <end position="549"/>
    </location>
</feature>
<evidence type="ECO:0000256" key="3">
    <source>
        <dbReference type="ARBA" id="ARBA00022692"/>
    </source>
</evidence>
<feature type="transmembrane region" description="Helical" evidence="8">
    <location>
        <begin position="473"/>
        <end position="492"/>
    </location>
</feature>
<dbReference type="PRINTS" id="PR01437">
    <property type="entry name" value="NUOXDRDTASE4"/>
</dbReference>
<dbReference type="AlphaFoldDB" id="A0AAW9DWJ3"/>
<feature type="transmembrane region" description="Helical" evidence="8">
    <location>
        <begin position="35"/>
        <end position="58"/>
    </location>
</feature>
<dbReference type="EMBL" id="JAWXYB010000018">
    <property type="protein sequence ID" value="MDX5932628.1"/>
    <property type="molecule type" value="Genomic_DNA"/>
</dbReference>
<dbReference type="InterPro" id="IPR001750">
    <property type="entry name" value="ND/Mrp_TM"/>
</dbReference>
<feature type="transmembrane region" description="Helical" evidence="8">
    <location>
        <begin position="299"/>
        <end position="321"/>
    </location>
</feature>
<evidence type="ECO:0000256" key="4">
    <source>
        <dbReference type="ARBA" id="ARBA00022989"/>
    </source>
</evidence>
<dbReference type="InterPro" id="IPR003918">
    <property type="entry name" value="NADH_UbQ_OxRdtase"/>
</dbReference>
<evidence type="ECO:0000313" key="11">
    <source>
        <dbReference type="Proteomes" id="UP001279553"/>
    </source>
</evidence>
<comment type="subcellular location">
    <subcellularLocation>
        <location evidence="1">Cell membrane</location>
        <topology evidence="1">Multi-pass membrane protein</topology>
    </subcellularLocation>
    <subcellularLocation>
        <location evidence="7">Membrane</location>
        <topology evidence="7">Multi-pass membrane protein</topology>
    </subcellularLocation>
</comment>
<evidence type="ECO:0000256" key="5">
    <source>
        <dbReference type="ARBA" id="ARBA00023002"/>
    </source>
</evidence>
<dbReference type="InterPro" id="IPR052175">
    <property type="entry name" value="ComplexI-like_HydComp"/>
</dbReference>
<dbReference type="GO" id="GO:0005886">
    <property type="term" value="C:plasma membrane"/>
    <property type="evidence" value="ECO:0007669"/>
    <property type="project" value="UniProtKB-SubCell"/>
</dbReference>
<name>A0AAW9DWJ3_ACIAO</name>
<keyword evidence="5" id="KW-0560">Oxidoreductase</keyword>
<proteinExistence type="predicted"/>
<keyword evidence="11" id="KW-1185">Reference proteome</keyword>
<feature type="transmembrane region" description="Helical" evidence="8">
    <location>
        <begin position="203"/>
        <end position="228"/>
    </location>
</feature>
<feature type="transmembrane region" description="Helical" evidence="8">
    <location>
        <begin position="79"/>
        <end position="102"/>
    </location>
</feature>
<dbReference type="PANTHER" id="PTHR42682">
    <property type="entry name" value="HYDROGENASE-4 COMPONENT F"/>
    <property type="match status" value="1"/>
</dbReference>
<keyword evidence="4 8" id="KW-1133">Transmembrane helix</keyword>
<organism evidence="10 11">
    <name type="scientific">Acidiphilium acidophilum</name>
    <name type="common">Thiobacillus acidophilus</name>
    <dbReference type="NCBI Taxonomy" id="76588"/>
    <lineage>
        <taxon>Bacteria</taxon>
        <taxon>Pseudomonadati</taxon>
        <taxon>Pseudomonadota</taxon>
        <taxon>Alphaproteobacteria</taxon>
        <taxon>Acetobacterales</taxon>
        <taxon>Acidocellaceae</taxon>
        <taxon>Acidiphilium</taxon>
    </lineage>
</organism>
<evidence type="ECO:0000313" key="10">
    <source>
        <dbReference type="EMBL" id="MDX5932628.1"/>
    </source>
</evidence>
<feature type="transmembrane region" description="Helical" evidence="8">
    <location>
        <begin position="385"/>
        <end position="407"/>
    </location>
</feature>
<evidence type="ECO:0000259" key="9">
    <source>
        <dbReference type="Pfam" id="PF00361"/>
    </source>
</evidence>
<dbReference type="GO" id="GO:0016491">
    <property type="term" value="F:oxidoreductase activity"/>
    <property type="evidence" value="ECO:0007669"/>
    <property type="project" value="UniProtKB-KW"/>
</dbReference>